<dbReference type="EMBL" id="CAVMBE010000068">
    <property type="protein sequence ID" value="CAK4032681.1"/>
    <property type="molecule type" value="Genomic_DNA"/>
</dbReference>
<accession>A0AAI8Z5D2</accession>
<protein>
    <submittedName>
        <fullName evidence="2">Uncharacterized protein</fullName>
    </submittedName>
</protein>
<evidence type="ECO:0000313" key="2">
    <source>
        <dbReference type="EMBL" id="CAK4032681.1"/>
    </source>
</evidence>
<feature type="region of interest" description="Disordered" evidence="1">
    <location>
        <begin position="290"/>
        <end position="311"/>
    </location>
</feature>
<dbReference type="Proteomes" id="UP001296104">
    <property type="component" value="Unassembled WGS sequence"/>
</dbReference>
<feature type="compositionally biased region" description="Basic and acidic residues" evidence="1">
    <location>
        <begin position="164"/>
        <end position="175"/>
    </location>
</feature>
<reference evidence="2" key="1">
    <citation type="submission" date="2023-11" db="EMBL/GenBank/DDBJ databases">
        <authorList>
            <person name="Alioto T."/>
            <person name="Alioto T."/>
            <person name="Gomez Garrido J."/>
        </authorList>
    </citation>
    <scope>NUCLEOTIDE SEQUENCE</scope>
</reference>
<comment type="caution">
    <text evidence="2">The sequence shown here is derived from an EMBL/GenBank/DDBJ whole genome shotgun (WGS) entry which is preliminary data.</text>
</comment>
<feature type="compositionally biased region" description="Polar residues" evidence="1">
    <location>
        <begin position="234"/>
        <end position="247"/>
    </location>
</feature>
<proteinExistence type="predicted"/>
<sequence>MSHVLQYHSVKSRVQDDLSSLQPEDAFNKCMSYLQRSVAEHEEVQIAIQVSYQWMAQHYPARLRKWEQQYAHLDALRTICRNVEKQRKALERSTSMISANWPLWDWQIPSDMTPPHYSEKLLRALVELSNLLPKSDEDMQWAIKEIAHVAKTRLKAKRGRRTKHVEPADVRKVIDMVEAETSDSEQQQQEQEQEEQQQPQQQEEEDGASPSIEMGLNGPDEQLDMPSTPPAARSSLNSSGPGSLHDTTMQLMEDTQSSERPQIEQGSTIALLLAVLGNQALADTAAIRAVSHDREEQSERMARGMESDDASRELRRILGETSLPAHWYRPVERRFQNPME</sequence>
<name>A0AAI8Z5D2_9PEZI</name>
<keyword evidence="3" id="KW-1185">Reference proteome</keyword>
<evidence type="ECO:0000256" key="1">
    <source>
        <dbReference type="SAM" id="MobiDB-lite"/>
    </source>
</evidence>
<feature type="compositionally biased region" description="Low complexity" evidence="1">
    <location>
        <begin position="185"/>
        <end position="201"/>
    </location>
</feature>
<evidence type="ECO:0000313" key="3">
    <source>
        <dbReference type="Proteomes" id="UP001296104"/>
    </source>
</evidence>
<gene>
    <name evidence="2" type="ORF">LECACI_7A007839</name>
</gene>
<organism evidence="2 3">
    <name type="scientific">Lecanosticta acicola</name>
    <dbReference type="NCBI Taxonomy" id="111012"/>
    <lineage>
        <taxon>Eukaryota</taxon>
        <taxon>Fungi</taxon>
        <taxon>Dikarya</taxon>
        <taxon>Ascomycota</taxon>
        <taxon>Pezizomycotina</taxon>
        <taxon>Dothideomycetes</taxon>
        <taxon>Dothideomycetidae</taxon>
        <taxon>Mycosphaerellales</taxon>
        <taxon>Mycosphaerellaceae</taxon>
        <taxon>Lecanosticta</taxon>
    </lineage>
</organism>
<dbReference type="AlphaFoldDB" id="A0AAI8Z5D2"/>
<feature type="compositionally biased region" description="Basic residues" evidence="1">
    <location>
        <begin position="153"/>
        <end position="163"/>
    </location>
</feature>
<feature type="region of interest" description="Disordered" evidence="1">
    <location>
        <begin position="153"/>
        <end position="247"/>
    </location>
</feature>